<dbReference type="CDD" id="cd07012">
    <property type="entry name" value="PBP2_Bug_TTT"/>
    <property type="match status" value="1"/>
</dbReference>
<sequence>MHKISITTRRRFLSVLGAAAASQLVLPSVFAQGKFPSGPITIVVPFAPGGPTDASARVIARAMSVALGQPVVVENKPGAGGILGTTQVAQSAADGYTLLWGGTSSLAVAPALYANAKFSPETSFVPIGLSTRGSMILAGKASLEPNNIRELVAYAKNTPLDMGNGGNGTLAHLASEYFKELTGIQMLSIPYRGGAPALIDLLGGVIDTVFDNTSFLAQHIQSGKLKAYAVTGRQRHKDFPDVPTVAEVFGGDFEVYSWFGLFAPQGTPEQAISLLAEAMSEANSDPATQKTLTGAGLEPANVSRAEASKVVVGDYQKWSQIIDRAGVTVNG</sequence>
<evidence type="ECO:0000256" key="1">
    <source>
        <dbReference type="ARBA" id="ARBA00006987"/>
    </source>
</evidence>
<accession>A0A410GD20</accession>
<organism evidence="3 4">
    <name type="scientific">Pollutimonas thiosulfatoxidans</name>
    <dbReference type="NCBI Taxonomy" id="2028345"/>
    <lineage>
        <taxon>Bacteria</taxon>
        <taxon>Pseudomonadati</taxon>
        <taxon>Pseudomonadota</taxon>
        <taxon>Betaproteobacteria</taxon>
        <taxon>Burkholderiales</taxon>
        <taxon>Alcaligenaceae</taxon>
        <taxon>Pollutimonas</taxon>
    </lineage>
</organism>
<dbReference type="AlphaFoldDB" id="A0A410GD20"/>
<evidence type="ECO:0008006" key="5">
    <source>
        <dbReference type="Google" id="ProtNLM"/>
    </source>
</evidence>
<name>A0A410GD20_9BURK</name>
<dbReference type="EMBL" id="CP022987">
    <property type="protein sequence ID" value="QAA94198.1"/>
    <property type="molecule type" value="Genomic_DNA"/>
</dbReference>
<dbReference type="SUPFAM" id="SSF53850">
    <property type="entry name" value="Periplasmic binding protein-like II"/>
    <property type="match status" value="1"/>
</dbReference>
<dbReference type="Proteomes" id="UP000283474">
    <property type="component" value="Chromosome"/>
</dbReference>
<reference evidence="3 4" key="1">
    <citation type="submission" date="2017-08" db="EMBL/GenBank/DDBJ databases">
        <authorList>
            <person name="Park S.-J."/>
            <person name="Kim H."/>
        </authorList>
    </citation>
    <scope>NUCLEOTIDE SEQUENCE [LARGE SCALE GENOMIC DNA]</scope>
    <source>
        <strain evidence="4">ye3</strain>
    </source>
</reference>
<dbReference type="PROSITE" id="PS51318">
    <property type="entry name" value="TAT"/>
    <property type="match status" value="1"/>
</dbReference>
<feature type="chain" id="PRO_5019374135" description="ABC transporter substrate-binding protein" evidence="2">
    <location>
        <begin position="32"/>
        <end position="331"/>
    </location>
</feature>
<dbReference type="OrthoDB" id="8889108at2"/>
<protein>
    <recommendedName>
        <fullName evidence="5">ABC transporter substrate-binding protein</fullName>
    </recommendedName>
</protein>
<dbReference type="Pfam" id="PF03401">
    <property type="entry name" value="TctC"/>
    <property type="match status" value="1"/>
</dbReference>
<dbReference type="PIRSF" id="PIRSF017082">
    <property type="entry name" value="YflP"/>
    <property type="match status" value="1"/>
</dbReference>
<keyword evidence="4" id="KW-1185">Reference proteome</keyword>
<dbReference type="RefSeq" id="WP_128355203.1">
    <property type="nucleotide sequence ID" value="NZ_CP022987.1"/>
</dbReference>
<dbReference type="PANTHER" id="PTHR42928:SF5">
    <property type="entry name" value="BLR1237 PROTEIN"/>
    <property type="match status" value="1"/>
</dbReference>
<evidence type="ECO:0000313" key="3">
    <source>
        <dbReference type="EMBL" id="QAA94198.1"/>
    </source>
</evidence>
<dbReference type="KEGG" id="pus:CKA81_10410"/>
<feature type="signal peptide" evidence="2">
    <location>
        <begin position="1"/>
        <end position="31"/>
    </location>
</feature>
<dbReference type="InterPro" id="IPR006311">
    <property type="entry name" value="TAT_signal"/>
</dbReference>
<dbReference type="Gene3D" id="3.40.190.150">
    <property type="entry name" value="Bordetella uptake gene, domain 1"/>
    <property type="match status" value="1"/>
</dbReference>
<comment type="similarity">
    <text evidence="1">Belongs to the UPF0065 (bug) family.</text>
</comment>
<dbReference type="InterPro" id="IPR042100">
    <property type="entry name" value="Bug_dom1"/>
</dbReference>
<evidence type="ECO:0000256" key="2">
    <source>
        <dbReference type="SAM" id="SignalP"/>
    </source>
</evidence>
<dbReference type="PANTHER" id="PTHR42928">
    <property type="entry name" value="TRICARBOXYLATE-BINDING PROTEIN"/>
    <property type="match status" value="1"/>
</dbReference>
<proteinExistence type="inferred from homology"/>
<dbReference type="InterPro" id="IPR005064">
    <property type="entry name" value="BUG"/>
</dbReference>
<evidence type="ECO:0000313" key="4">
    <source>
        <dbReference type="Proteomes" id="UP000283474"/>
    </source>
</evidence>
<keyword evidence="2" id="KW-0732">Signal</keyword>
<dbReference type="Gene3D" id="3.40.190.10">
    <property type="entry name" value="Periplasmic binding protein-like II"/>
    <property type="match status" value="1"/>
</dbReference>
<gene>
    <name evidence="3" type="ORF">CKA81_10410</name>
</gene>